<sequence length="462" mass="49329">MTAPLGRAPLSIGELTDEQYGQVIRPDDAEYETARAVYAGDVDRRPAVILRPRTADQVARVVRLARETGLTLAVRSGGHSPAGHGVCEGGVVLDLANMKALDIDVEARTAWAETGLTAGEYTEAAAAHGLATGFGDGTQVGVGGITLGGGIGYLSRKHGMTIDDLLAAEIVTADGELLQVDEHNHPDLFWAIRGGGGNFGVVTRFKFRLHELDGVYGGMLILPVTPEIIETFIAAAEAAPDELSTIVNVWTAPPFPFVPAEYHGKPILLAMMCYAGPAEEGEKVIGRFRAIAPPLADMVQAIPYPGMFPPADPMEHPISVSHNLFVDRVDRATAETILDRVSTSNAMLAGAQMRVLGGAMARVPSDATAFAHRQSKIMVLLSAVYADPAEADQHAAWLDEFMTAIRQSDSNAYVNFIMDVGHDQVREAVYPGATGERLAQIKAKYDPTNVFRSNHNIVPATS</sequence>
<evidence type="ECO:0000256" key="5">
    <source>
        <dbReference type="ARBA" id="ARBA00023002"/>
    </source>
</evidence>
<keyword evidence="4" id="KW-0274">FAD</keyword>
<gene>
    <name evidence="7" type="ORF">GCM10022254_16080</name>
</gene>
<dbReference type="EMBL" id="BAABAS010000004">
    <property type="protein sequence ID" value="GAA4227717.1"/>
    <property type="molecule type" value="Genomic_DNA"/>
</dbReference>
<keyword evidence="3" id="KW-0285">Flavoprotein</keyword>
<name>A0ABP8BVQ1_9ACTN</name>
<dbReference type="Pfam" id="PF01565">
    <property type="entry name" value="FAD_binding_4"/>
    <property type="match status" value="1"/>
</dbReference>
<dbReference type="PROSITE" id="PS51387">
    <property type="entry name" value="FAD_PCMH"/>
    <property type="match status" value="1"/>
</dbReference>
<dbReference type="InterPro" id="IPR050416">
    <property type="entry name" value="FAD-linked_Oxidoreductase"/>
</dbReference>
<evidence type="ECO:0000313" key="7">
    <source>
        <dbReference type="EMBL" id="GAA4227717.1"/>
    </source>
</evidence>
<dbReference type="Gene3D" id="3.30.465.10">
    <property type="match status" value="1"/>
</dbReference>
<dbReference type="InterPro" id="IPR016169">
    <property type="entry name" value="FAD-bd_PCMH_sub2"/>
</dbReference>
<evidence type="ECO:0000256" key="2">
    <source>
        <dbReference type="ARBA" id="ARBA00005466"/>
    </source>
</evidence>
<evidence type="ECO:0000313" key="8">
    <source>
        <dbReference type="Proteomes" id="UP001501710"/>
    </source>
</evidence>
<reference evidence="8" key="1">
    <citation type="journal article" date="2019" name="Int. J. Syst. Evol. Microbiol.">
        <title>The Global Catalogue of Microorganisms (GCM) 10K type strain sequencing project: providing services to taxonomists for standard genome sequencing and annotation.</title>
        <authorList>
            <consortium name="The Broad Institute Genomics Platform"/>
            <consortium name="The Broad Institute Genome Sequencing Center for Infectious Disease"/>
            <person name="Wu L."/>
            <person name="Ma J."/>
        </authorList>
    </citation>
    <scope>NUCLEOTIDE SEQUENCE [LARGE SCALE GENOMIC DNA]</scope>
    <source>
        <strain evidence="8">JCM 17440</strain>
    </source>
</reference>
<dbReference type="InterPro" id="IPR036318">
    <property type="entry name" value="FAD-bd_PCMH-like_sf"/>
</dbReference>
<dbReference type="RefSeq" id="WP_344892145.1">
    <property type="nucleotide sequence ID" value="NZ_BAABAS010000004.1"/>
</dbReference>
<comment type="caution">
    <text evidence="7">The sequence shown here is derived from an EMBL/GenBank/DDBJ whole genome shotgun (WGS) entry which is preliminary data.</text>
</comment>
<dbReference type="InterPro" id="IPR006094">
    <property type="entry name" value="Oxid_FAD_bind_N"/>
</dbReference>
<keyword evidence="8" id="KW-1185">Reference proteome</keyword>
<dbReference type="PANTHER" id="PTHR42973">
    <property type="entry name" value="BINDING OXIDOREDUCTASE, PUTATIVE (AFU_ORTHOLOGUE AFUA_1G17690)-RELATED"/>
    <property type="match status" value="1"/>
</dbReference>
<dbReference type="Pfam" id="PF08031">
    <property type="entry name" value="BBE"/>
    <property type="match status" value="1"/>
</dbReference>
<evidence type="ECO:0000259" key="6">
    <source>
        <dbReference type="PROSITE" id="PS51387"/>
    </source>
</evidence>
<dbReference type="PANTHER" id="PTHR42973:SF39">
    <property type="entry name" value="FAD-BINDING PCMH-TYPE DOMAIN-CONTAINING PROTEIN"/>
    <property type="match status" value="1"/>
</dbReference>
<comment type="similarity">
    <text evidence="2">Belongs to the oxygen-dependent FAD-linked oxidoreductase family.</text>
</comment>
<dbReference type="InterPro" id="IPR016164">
    <property type="entry name" value="FAD-linked_Oxase-like_C"/>
</dbReference>
<dbReference type="InterPro" id="IPR016166">
    <property type="entry name" value="FAD-bd_PCMH"/>
</dbReference>
<dbReference type="Gene3D" id="3.40.462.20">
    <property type="match status" value="1"/>
</dbReference>
<keyword evidence="5" id="KW-0560">Oxidoreductase</keyword>
<dbReference type="SUPFAM" id="SSF55103">
    <property type="entry name" value="FAD-linked oxidases, C-terminal domain"/>
    <property type="match status" value="1"/>
</dbReference>
<comment type="cofactor">
    <cofactor evidence="1">
        <name>FAD</name>
        <dbReference type="ChEBI" id="CHEBI:57692"/>
    </cofactor>
</comment>
<dbReference type="Proteomes" id="UP001501710">
    <property type="component" value="Unassembled WGS sequence"/>
</dbReference>
<proteinExistence type="inferred from homology"/>
<evidence type="ECO:0000256" key="4">
    <source>
        <dbReference type="ARBA" id="ARBA00022827"/>
    </source>
</evidence>
<feature type="domain" description="FAD-binding PCMH-type" evidence="6">
    <location>
        <begin position="42"/>
        <end position="212"/>
    </location>
</feature>
<dbReference type="InterPro" id="IPR012951">
    <property type="entry name" value="BBE"/>
</dbReference>
<dbReference type="Gene3D" id="3.30.43.10">
    <property type="entry name" value="Uridine Diphospho-n-acetylenolpyruvylglucosamine Reductase, domain 2"/>
    <property type="match status" value="1"/>
</dbReference>
<dbReference type="InterPro" id="IPR016167">
    <property type="entry name" value="FAD-bd_PCMH_sub1"/>
</dbReference>
<organism evidence="7 8">
    <name type="scientific">Actinomadura meridiana</name>
    <dbReference type="NCBI Taxonomy" id="559626"/>
    <lineage>
        <taxon>Bacteria</taxon>
        <taxon>Bacillati</taxon>
        <taxon>Actinomycetota</taxon>
        <taxon>Actinomycetes</taxon>
        <taxon>Streptosporangiales</taxon>
        <taxon>Thermomonosporaceae</taxon>
        <taxon>Actinomadura</taxon>
    </lineage>
</organism>
<accession>A0ABP8BVQ1</accession>
<dbReference type="SUPFAM" id="SSF56176">
    <property type="entry name" value="FAD-binding/transporter-associated domain-like"/>
    <property type="match status" value="1"/>
</dbReference>
<protein>
    <submittedName>
        <fullName evidence="7">FAD-binding oxidoreductase</fullName>
    </submittedName>
</protein>
<evidence type="ECO:0000256" key="1">
    <source>
        <dbReference type="ARBA" id="ARBA00001974"/>
    </source>
</evidence>
<evidence type="ECO:0000256" key="3">
    <source>
        <dbReference type="ARBA" id="ARBA00022630"/>
    </source>
</evidence>